<accession>A0ABN8P710</accession>
<comment type="caution">
    <text evidence="1">The sequence shown here is derived from an EMBL/GenBank/DDBJ whole genome shotgun (WGS) entry which is preliminary data.</text>
</comment>
<proteinExistence type="predicted"/>
<name>A0ABN8P710_9CNID</name>
<evidence type="ECO:0000313" key="2">
    <source>
        <dbReference type="Proteomes" id="UP001159405"/>
    </source>
</evidence>
<gene>
    <name evidence="1" type="ORF">PLOB_00037909</name>
</gene>
<sequence length="297" mass="34134">MKKKRESCQSMIGRKKMVYVTPGSHRIFTKSSVMADNDEKLVTEDDRHHVIVRPRAIVGSSGSVWASKTIRLRHEDPAAFEVEKTETNAEHSLGFRKCCARLHDDLFLGDSGQGEAERTNSAISGALVDGATLEWKKYRRFEDLSEDEIKAMSLHSYEQYEKERMEKNAWHVCKQVAERIDDAPVLKDYITSRVSESPEELFFFNASELNTYRNASENSKAEIPGAAYLNKIESFIEDHYVRGELFFEFSKRCKLHTLCSWCTNNRWVGPVTERIPQPVPDKQIPGHFMDVYETPTT</sequence>
<reference evidence="1 2" key="1">
    <citation type="submission" date="2022-05" db="EMBL/GenBank/DDBJ databases">
        <authorList>
            <consortium name="Genoscope - CEA"/>
            <person name="William W."/>
        </authorList>
    </citation>
    <scope>NUCLEOTIDE SEQUENCE [LARGE SCALE GENOMIC DNA]</scope>
</reference>
<evidence type="ECO:0000313" key="1">
    <source>
        <dbReference type="EMBL" id="CAH3135445.1"/>
    </source>
</evidence>
<organism evidence="1 2">
    <name type="scientific">Porites lobata</name>
    <dbReference type="NCBI Taxonomy" id="104759"/>
    <lineage>
        <taxon>Eukaryota</taxon>
        <taxon>Metazoa</taxon>
        <taxon>Cnidaria</taxon>
        <taxon>Anthozoa</taxon>
        <taxon>Hexacorallia</taxon>
        <taxon>Scleractinia</taxon>
        <taxon>Fungiina</taxon>
        <taxon>Poritidae</taxon>
        <taxon>Porites</taxon>
    </lineage>
</organism>
<keyword evidence="2" id="KW-1185">Reference proteome</keyword>
<dbReference type="Proteomes" id="UP001159405">
    <property type="component" value="Unassembled WGS sequence"/>
</dbReference>
<feature type="non-terminal residue" evidence="1">
    <location>
        <position position="297"/>
    </location>
</feature>
<protein>
    <submittedName>
        <fullName evidence="1">Uncharacterized protein</fullName>
    </submittedName>
</protein>
<dbReference type="EMBL" id="CALNXK010000056">
    <property type="protein sequence ID" value="CAH3135445.1"/>
    <property type="molecule type" value="Genomic_DNA"/>
</dbReference>